<geneLocation type="plasmid" evidence="1 2">
    <name>pTbrSNM4-1c</name>
</geneLocation>
<dbReference type="Pfam" id="PF13424">
    <property type="entry name" value="TPR_12"/>
    <property type="match status" value="1"/>
</dbReference>
<dbReference type="SMART" id="SM00028">
    <property type="entry name" value="TPR"/>
    <property type="match status" value="4"/>
</dbReference>
<dbReference type="SUPFAM" id="SSF48452">
    <property type="entry name" value="TPR-like"/>
    <property type="match status" value="3"/>
</dbReference>
<proteinExistence type="predicted"/>
<dbReference type="RefSeq" id="WP_256464045.1">
    <property type="nucleotide sequence ID" value="NZ_AP025595.1"/>
</dbReference>
<keyword evidence="2" id="KW-1185">Reference proteome</keyword>
<dbReference type="Gene3D" id="1.25.40.10">
    <property type="entry name" value="Tetratricopeptide repeat domain"/>
    <property type="match status" value="2"/>
</dbReference>
<protein>
    <recommendedName>
        <fullName evidence="3">Tetratricopeptide repeat protein</fullName>
    </recommendedName>
</protein>
<keyword evidence="1" id="KW-0614">Plasmid</keyword>
<evidence type="ECO:0000313" key="1">
    <source>
        <dbReference type="EMBL" id="BDG17784.1"/>
    </source>
</evidence>
<gene>
    <name evidence="1" type="ORF">TbrSNM41_25180</name>
</gene>
<dbReference type="EMBL" id="AP025595">
    <property type="protein sequence ID" value="BDG17784.1"/>
    <property type="molecule type" value="Genomic_DNA"/>
</dbReference>
<dbReference type="Proteomes" id="UP000831120">
    <property type="component" value="Plasmid pTbrSNM4-1c"/>
</dbReference>
<organism evidence="1 2">
    <name type="scientific">Thermus brockianus</name>
    <dbReference type="NCBI Taxonomy" id="56956"/>
    <lineage>
        <taxon>Bacteria</taxon>
        <taxon>Thermotogati</taxon>
        <taxon>Deinococcota</taxon>
        <taxon>Deinococci</taxon>
        <taxon>Thermales</taxon>
        <taxon>Thermaceae</taxon>
        <taxon>Thermus</taxon>
    </lineage>
</organism>
<evidence type="ECO:0008006" key="3">
    <source>
        <dbReference type="Google" id="ProtNLM"/>
    </source>
</evidence>
<dbReference type="InterPro" id="IPR011990">
    <property type="entry name" value="TPR-like_helical_dom_sf"/>
</dbReference>
<evidence type="ECO:0000313" key="2">
    <source>
        <dbReference type="Proteomes" id="UP000831120"/>
    </source>
</evidence>
<sequence>MGPEGVDLEAVRLYLQAGRYMEAEAALDLDPRPADPEWLRLKGWARWHLGDERGLQMVERAARMVRQGAGWVWQDLGALLFRAGRWQEAEEALKRALDHFLAEDDHLGRAWALHGLGVAALHRGRLTRALERAEEAWALVRMKALGSFRGRVLTLLSSVHRARGELREALFRARQAAEGKGDADDRAVALRSLGTAFRLAGRPALGKARLEEALKLSAEGARRGAALAELSACYLALGWKREARRAAGEALGLLDTHAPARSRVLVVLAELARMESPEDGGGALALLEEALTIGPYPLMEEALGFPELFAFAERNGLRLPKARRAPDKPKVVLEDGPERRLWVGRRSVPLEGSGRAFDLLALLLREGPLHWREAALRLWGEDGPGVRERLHMTASRVRDLLADREAVRWRGEVLSLDSERRWDLRH</sequence>
<name>A0ABM7XN35_THEBO</name>
<reference evidence="1 2" key="1">
    <citation type="journal article" date="2022" name="Microbiol. Resour. Announc.">
        <title>Complete Genome Sequences of Thermus Strains Isolated from Senami Hot Spring in Japan.</title>
        <authorList>
            <person name="Miyazaki K."/>
        </authorList>
    </citation>
    <scope>NUCLEOTIDE SEQUENCE [LARGE SCALE GENOMIC DNA]</scope>
    <source>
        <strain evidence="1 2">SNM4-1</strain>
        <plasmid evidence="1 2">pTbrSNM4-1c</plasmid>
    </source>
</reference>
<dbReference type="InterPro" id="IPR019734">
    <property type="entry name" value="TPR_rpt"/>
</dbReference>
<accession>A0ABM7XN35</accession>